<keyword evidence="2" id="KW-1185">Reference proteome</keyword>
<reference evidence="1" key="1">
    <citation type="submission" date="2023-11" db="EMBL/GenBank/DDBJ databases">
        <authorList>
            <person name="Poullet M."/>
        </authorList>
    </citation>
    <scope>NUCLEOTIDE SEQUENCE</scope>
    <source>
        <strain evidence="1">E1834</strain>
    </source>
</reference>
<evidence type="ECO:0000313" key="2">
    <source>
        <dbReference type="Proteomes" id="UP001497535"/>
    </source>
</evidence>
<name>A0ACB0ZSV0_MELEN</name>
<accession>A0ACB0ZSV0</accession>
<evidence type="ECO:0000313" key="1">
    <source>
        <dbReference type="EMBL" id="CAK5082025.1"/>
    </source>
</evidence>
<dbReference type="Proteomes" id="UP001497535">
    <property type="component" value="Unassembled WGS sequence"/>
</dbReference>
<dbReference type="EMBL" id="CAVMJV010000045">
    <property type="protein sequence ID" value="CAK5082025.1"/>
    <property type="molecule type" value="Genomic_DNA"/>
</dbReference>
<gene>
    <name evidence="1" type="ORF">MENTE1834_LOCUS29271</name>
</gene>
<sequence>MSIFRLLLIILFLLISTFASQQNLNNSKQTKRQLKILVYSPTLSWSHAQFLGKIADTLVDAGHEVHFLKFVMDLDLKYKNETSRVNPAYKYIVEPTSENAELLDVKKNSLVTDSFANRRPFLTLFGHQNDPIGPMFVTACKEISVLILVDPSCPVSNLIIIETIKERKLLQKLEEEHFDVGIGENYDHCAAAIFHKIGVRVQITAYAVQLLHWIARKYDIPTFSSYVPSLYIKQKLFLNQFSDNFAPRLGLESFHNRLINFYNDFYEWIWMHDHFKRLQDPIIRAEFGEDFLDLNVLLKKSSLVFINTNPFIDFPRPISNKIVYIGGLVQDSAPPDIKILDKRTENILDEARGGAILFSFGSITDTTKITNNMRNSILKAFKRFPNVHFIWKLDQETIKNQSELLKSFPNVYAFEWIRQTAILAHPNLRAFISHCGQNSLTESVTAGVPVIGLPLFADQFYNADVAQKLGFGLQIDVNDLNGPNAESILSETIEKILTDPSFRQKAQIIAKKVQLTPFNPKERLVKWVEFAAEFSDLSELDLPGAKEMNWVVYYSIDVILFSIVFVFILFWVVWKVLKRILMGLTSIYYCSTFSKNSKLEERRKQK</sequence>
<organism evidence="1 2">
    <name type="scientific">Meloidogyne enterolobii</name>
    <name type="common">Root-knot nematode worm</name>
    <name type="synonym">Meloidogyne mayaguensis</name>
    <dbReference type="NCBI Taxonomy" id="390850"/>
    <lineage>
        <taxon>Eukaryota</taxon>
        <taxon>Metazoa</taxon>
        <taxon>Ecdysozoa</taxon>
        <taxon>Nematoda</taxon>
        <taxon>Chromadorea</taxon>
        <taxon>Rhabditida</taxon>
        <taxon>Tylenchina</taxon>
        <taxon>Tylenchomorpha</taxon>
        <taxon>Tylenchoidea</taxon>
        <taxon>Meloidogynidae</taxon>
        <taxon>Meloidogyninae</taxon>
        <taxon>Meloidogyne</taxon>
    </lineage>
</organism>
<proteinExistence type="predicted"/>
<comment type="caution">
    <text evidence="1">The sequence shown here is derived from an EMBL/GenBank/DDBJ whole genome shotgun (WGS) entry which is preliminary data.</text>
</comment>
<protein>
    <submittedName>
        <fullName evidence="1">Uncharacterized protein</fullName>
    </submittedName>
</protein>